<accession>A0A850SY44</accession>
<evidence type="ECO:0008006" key="3">
    <source>
        <dbReference type="Google" id="ProtNLM"/>
    </source>
</evidence>
<evidence type="ECO:0000313" key="2">
    <source>
        <dbReference type="Proteomes" id="UP000553343"/>
    </source>
</evidence>
<proteinExistence type="predicted"/>
<organism evidence="1 2">
    <name type="scientific">Desulfobacter latus</name>
    <dbReference type="NCBI Taxonomy" id="2292"/>
    <lineage>
        <taxon>Bacteria</taxon>
        <taxon>Pseudomonadati</taxon>
        <taxon>Thermodesulfobacteriota</taxon>
        <taxon>Desulfobacteria</taxon>
        <taxon>Desulfobacterales</taxon>
        <taxon>Desulfobacteraceae</taxon>
        <taxon>Desulfobacter</taxon>
    </lineage>
</organism>
<protein>
    <recommendedName>
        <fullName evidence="3">Peptidase C39 domain-containing protein</fullName>
    </recommendedName>
</protein>
<reference evidence="1 2" key="1">
    <citation type="submission" date="2020-06" db="EMBL/GenBank/DDBJ databases">
        <title>High-quality draft genome of sulfate reducer Desulfobacter latus type strain AcrS2 isolated from marine sediment.</title>
        <authorList>
            <person name="Hoppe M."/>
            <person name="Larsen C.K."/>
            <person name="Marshall I.P.G."/>
            <person name="Schramm A."/>
            <person name="Marietou A.G."/>
        </authorList>
    </citation>
    <scope>NUCLEOTIDE SEQUENCE [LARGE SCALE GENOMIC DNA]</scope>
    <source>
        <strain evidence="1 2">AcRS2</strain>
    </source>
</reference>
<evidence type="ECO:0000313" key="1">
    <source>
        <dbReference type="EMBL" id="NWH03621.1"/>
    </source>
</evidence>
<gene>
    <name evidence="1" type="ORF">HXW94_01190</name>
</gene>
<name>A0A850SY44_9BACT</name>
<keyword evidence="2" id="KW-1185">Reference proteome</keyword>
<comment type="caution">
    <text evidence="1">The sequence shown here is derived from an EMBL/GenBank/DDBJ whole genome shotgun (WGS) entry which is preliminary data.</text>
</comment>
<dbReference type="RefSeq" id="WP_178365064.1">
    <property type="nucleotide sequence ID" value="NZ_JACADJ010000002.1"/>
</dbReference>
<sequence>MYSPFNYQISEYDCVPTAITNAISFLFQRKEIPPMVIRHIYLYCLDTVGRDSRFGVGGTSKYAVRLVGNWLNSYRMKSFSVATQFLEKEQVSMEPGGQIESCLSEGGVVLCNILLTLRDEHYLMVTAMDETWIYCFDSYRRQFIRGMKGMARVIDEGDGRSANLKIRRDWAAQEQVNRFCLGPIPMRESLLIRRIS</sequence>
<dbReference type="EMBL" id="JACADJ010000002">
    <property type="protein sequence ID" value="NWH03621.1"/>
    <property type="molecule type" value="Genomic_DNA"/>
</dbReference>
<dbReference type="Proteomes" id="UP000553343">
    <property type="component" value="Unassembled WGS sequence"/>
</dbReference>
<dbReference type="AlphaFoldDB" id="A0A850SY44"/>